<dbReference type="SUPFAM" id="SSF54060">
    <property type="entry name" value="His-Me finger endonucleases"/>
    <property type="match status" value="1"/>
</dbReference>
<organism evidence="3 4">
    <name type="scientific">Hexamita inflata</name>
    <dbReference type="NCBI Taxonomy" id="28002"/>
    <lineage>
        <taxon>Eukaryota</taxon>
        <taxon>Metamonada</taxon>
        <taxon>Diplomonadida</taxon>
        <taxon>Hexamitidae</taxon>
        <taxon>Hexamitinae</taxon>
        <taxon>Hexamita</taxon>
    </lineage>
</organism>
<feature type="domain" description="HNH nuclease" evidence="2">
    <location>
        <begin position="108"/>
        <end position="132"/>
    </location>
</feature>
<dbReference type="Proteomes" id="UP001642409">
    <property type="component" value="Unassembled WGS sequence"/>
</dbReference>
<evidence type="ECO:0000259" key="2">
    <source>
        <dbReference type="Pfam" id="PF13392"/>
    </source>
</evidence>
<evidence type="ECO:0000313" key="3">
    <source>
        <dbReference type="EMBL" id="CAL6025228.1"/>
    </source>
</evidence>
<evidence type="ECO:0008006" key="5">
    <source>
        <dbReference type="Google" id="ProtNLM"/>
    </source>
</evidence>
<dbReference type="InterPro" id="IPR010902">
    <property type="entry name" value="NUMOD4"/>
</dbReference>
<keyword evidence="4" id="KW-1185">Reference proteome</keyword>
<dbReference type="EMBL" id="CAXDID020000098">
    <property type="protein sequence ID" value="CAL6025228.1"/>
    <property type="molecule type" value="Genomic_DNA"/>
</dbReference>
<accession>A0ABP1IWA3</accession>
<name>A0ABP1IWA3_9EUKA</name>
<gene>
    <name evidence="3" type="ORF">HINF_LOCUS30066</name>
</gene>
<dbReference type="InterPro" id="IPR044925">
    <property type="entry name" value="His-Me_finger_sf"/>
</dbReference>
<evidence type="ECO:0000313" key="4">
    <source>
        <dbReference type="Proteomes" id="UP001642409"/>
    </source>
</evidence>
<sequence>MKDLIIDLNDVIFFKTLQQMSDIEDYSQSEEEYEDFYPIKDFDNYEITKNGIVRNIKTQKVLKQYRDKDDYFIVSLFNEQINKQQNHGVHRLVALSNRNIENPDNLPIVDHISRNNQDNRVENLRWVTNRVNLKNRKSSNNITYEYFDELPDEENCIEFQCYNGYQFGHYYINTETLEIYYDTDYQFRKLYLNKNNTYCLYDTINKRRYIYLPKLQRDEYN</sequence>
<dbReference type="InterPro" id="IPR003615">
    <property type="entry name" value="HNH_nuc"/>
</dbReference>
<comment type="caution">
    <text evidence="3">The sequence shown here is derived from an EMBL/GenBank/DDBJ whole genome shotgun (WGS) entry which is preliminary data.</text>
</comment>
<protein>
    <recommendedName>
        <fullName evidence="5">HNH homing endonuclease</fullName>
    </recommendedName>
</protein>
<proteinExistence type="predicted"/>
<dbReference type="Pfam" id="PF07463">
    <property type="entry name" value="NUMOD4"/>
    <property type="match status" value="1"/>
</dbReference>
<feature type="domain" description="NUMOD4" evidence="1">
    <location>
        <begin position="35"/>
        <end position="76"/>
    </location>
</feature>
<evidence type="ECO:0000259" key="1">
    <source>
        <dbReference type="Pfam" id="PF07463"/>
    </source>
</evidence>
<dbReference type="Gene3D" id="3.90.75.20">
    <property type="match status" value="1"/>
</dbReference>
<dbReference type="Pfam" id="PF13392">
    <property type="entry name" value="HNH_3"/>
    <property type="match status" value="1"/>
</dbReference>
<reference evidence="3 4" key="1">
    <citation type="submission" date="2024-07" db="EMBL/GenBank/DDBJ databases">
        <authorList>
            <person name="Akdeniz Z."/>
        </authorList>
    </citation>
    <scope>NUCLEOTIDE SEQUENCE [LARGE SCALE GENOMIC DNA]</scope>
</reference>